<dbReference type="InParanoid" id="A0A0C3NZD3"/>
<dbReference type="AlphaFoldDB" id="A0A0C3NZD3"/>
<evidence type="ECO:0000313" key="3">
    <source>
        <dbReference type="Proteomes" id="UP000054217"/>
    </source>
</evidence>
<dbReference type="EMBL" id="KN831994">
    <property type="protein sequence ID" value="KIO00656.1"/>
    <property type="molecule type" value="Genomic_DNA"/>
</dbReference>
<sequence>MHAQRSPRGIATSSDVQFPTSSPATSKLSGINFNFFPIVIVRSSLTFPSHISERIFT</sequence>
<proteinExistence type="predicted"/>
<accession>A0A0C3NZD3</accession>
<gene>
    <name evidence="2" type="ORF">M404DRAFT_1003646</name>
</gene>
<feature type="compositionally biased region" description="Polar residues" evidence="1">
    <location>
        <begin position="11"/>
        <end position="28"/>
    </location>
</feature>
<protein>
    <submittedName>
        <fullName evidence="2">Uncharacterized protein</fullName>
    </submittedName>
</protein>
<evidence type="ECO:0000256" key="1">
    <source>
        <dbReference type="SAM" id="MobiDB-lite"/>
    </source>
</evidence>
<feature type="region of interest" description="Disordered" evidence="1">
    <location>
        <begin position="1"/>
        <end position="28"/>
    </location>
</feature>
<reference evidence="3" key="2">
    <citation type="submission" date="2015-01" db="EMBL/GenBank/DDBJ databases">
        <title>Evolutionary Origins and Diversification of the Mycorrhizal Mutualists.</title>
        <authorList>
            <consortium name="DOE Joint Genome Institute"/>
            <consortium name="Mycorrhizal Genomics Consortium"/>
            <person name="Kohler A."/>
            <person name="Kuo A."/>
            <person name="Nagy L.G."/>
            <person name="Floudas D."/>
            <person name="Copeland A."/>
            <person name="Barry K.W."/>
            <person name="Cichocki N."/>
            <person name="Veneault-Fourrey C."/>
            <person name="LaButti K."/>
            <person name="Lindquist E.A."/>
            <person name="Lipzen A."/>
            <person name="Lundell T."/>
            <person name="Morin E."/>
            <person name="Murat C."/>
            <person name="Riley R."/>
            <person name="Ohm R."/>
            <person name="Sun H."/>
            <person name="Tunlid A."/>
            <person name="Henrissat B."/>
            <person name="Grigoriev I.V."/>
            <person name="Hibbett D.S."/>
            <person name="Martin F."/>
        </authorList>
    </citation>
    <scope>NUCLEOTIDE SEQUENCE [LARGE SCALE GENOMIC DNA]</scope>
    <source>
        <strain evidence="3">Marx 270</strain>
    </source>
</reference>
<dbReference type="HOGENOM" id="CLU_2997440_0_0_1"/>
<name>A0A0C3NZD3_PISTI</name>
<dbReference type="Proteomes" id="UP000054217">
    <property type="component" value="Unassembled WGS sequence"/>
</dbReference>
<keyword evidence="3" id="KW-1185">Reference proteome</keyword>
<evidence type="ECO:0000313" key="2">
    <source>
        <dbReference type="EMBL" id="KIO00656.1"/>
    </source>
</evidence>
<organism evidence="2 3">
    <name type="scientific">Pisolithus tinctorius Marx 270</name>
    <dbReference type="NCBI Taxonomy" id="870435"/>
    <lineage>
        <taxon>Eukaryota</taxon>
        <taxon>Fungi</taxon>
        <taxon>Dikarya</taxon>
        <taxon>Basidiomycota</taxon>
        <taxon>Agaricomycotina</taxon>
        <taxon>Agaricomycetes</taxon>
        <taxon>Agaricomycetidae</taxon>
        <taxon>Boletales</taxon>
        <taxon>Sclerodermatineae</taxon>
        <taxon>Pisolithaceae</taxon>
        <taxon>Pisolithus</taxon>
    </lineage>
</organism>
<reference evidence="2 3" key="1">
    <citation type="submission" date="2014-04" db="EMBL/GenBank/DDBJ databases">
        <authorList>
            <consortium name="DOE Joint Genome Institute"/>
            <person name="Kuo A."/>
            <person name="Kohler A."/>
            <person name="Costa M.D."/>
            <person name="Nagy L.G."/>
            <person name="Floudas D."/>
            <person name="Copeland A."/>
            <person name="Barry K.W."/>
            <person name="Cichocki N."/>
            <person name="Veneault-Fourrey C."/>
            <person name="LaButti K."/>
            <person name="Lindquist E.A."/>
            <person name="Lipzen A."/>
            <person name="Lundell T."/>
            <person name="Morin E."/>
            <person name="Murat C."/>
            <person name="Sun H."/>
            <person name="Tunlid A."/>
            <person name="Henrissat B."/>
            <person name="Grigoriev I.V."/>
            <person name="Hibbett D.S."/>
            <person name="Martin F."/>
            <person name="Nordberg H.P."/>
            <person name="Cantor M.N."/>
            <person name="Hua S.X."/>
        </authorList>
    </citation>
    <scope>NUCLEOTIDE SEQUENCE [LARGE SCALE GENOMIC DNA]</scope>
    <source>
        <strain evidence="2 3">Marx 270</strain>
    </source>
</reference>